<evidence type="ECO:0000256" key="1">
    <source>
        <dbReference type="ARBA" id="ARBA00004141"/>
    </source>
</evidence>
<protein>
    <submittedName>
        <fullName evidence="9">SLC13 family permease</fullName>
    </submittedName>
</protein>
<feature type="transmembrane region" description="Helical" evidence="7">
    <location>
        <begin position="422"/>
        <end position="439"/>
    </location>
</feature>
<evidence type="ECO:0000256" key="5">
    <source>
        <dbReference type="ARBA" id="ARBA00022989"/>
    </source>
</evidence>
<dbReference type="Pfam" id="PF02080">
    <property type="entry name" value="TrkA_C"/>
    <property type="match status" value="1"/>
</dbReference>
<feature type="transmembrane region" description="Helical" evidence="7">
    <location>
        <begin position="474"/>
        <end position="496"/>
    </location>
</feature>
<feature type="transmembrane region" description="Helical" evidence="7">
    <location>
        <begin position="540"/>
        <end position="563"/>
    </location>
</feature>
<evidence type="ECO:0000259" key="8">
    <source>
        <dbReference type="PROSITE" id="PS51202"/>
    </source>
</evidence>
<evidence type="ECO:0000313" key="10">
    <source>
        <dbReference type="Proteomes" id="UP000289784"/>
    </source>
</evidence>
<keyword evidence="6 7" id="KW-0472">Membrane</keyword>
<evidence type="ECO:0000256" key="4">
    <source>
        <dbReference type="ARBA" id="ARBA00022737"/>
    </source>
</evidence>
<evidence type="ECO:0000256" key="2">
    <source>
        <dbReference type="ARBA" id="ARBA00022448"/>
    </source>
</evidence>
<feature type="transmembrane region" description="Helical" evidence="7">
    <location>
        <begin position="445"/>
        <end position="462"/>
    </location>
</feature>
<dbReference type="InterPro" id="IPR006037">
    <property type="entry name" value="RCK_C"/>
</dbReference>
<keyword evidence="10" id="KW-1185">Reference proteome</keyword>
<feature type="domain" description="RCK C-terminal" evidence="8">
    <location>
        <begin position="321"/>
        <end position="406"/>
    </location>
</feature>
<dbReference type="Proteomes" id="UP000289784">
    <property type="component" value="Unassembled WGS sequence"/>
</dbReference>
<dbReference type="InterPro" id="IPR004680">
    <property type="entry name" value="Cit_transptr-like_dom"/>
</dbReference>
<organism evidence="9 10">
    <name type="scientific">Pseudoxanthomonas composti</name>
    <dbReference type="NCBI Taxonomy" id="2137479"/>
    <lineage>
        <taxon>Bacteria</taxon>
        <taxon>Pseudomonadati</taxon>
        <taxon>Pseudomonadota</taxon>
        <taxon>Gammaproteobacteria</taxon>
        <taxon>Lysobacterales</taxon>
        <taxon>Lysobacteraceae</taxon>
        <taxon>Pseudoxanthomonas</taxon>
    </lineage>
</organism>
<keyword evidence="4" id="KW-0677">Repeat</keyword>
<dbReference type="InterPro" id="IPR051679">
    <property type="entry name" value="DASS-Related_Transporters"/>
</dbReference>
<dbReference type="PROSITE" id="PS51202">
    <property type="entry name" value="RCK_C"/>
    <property type="match status" value="2"/>
</dbReference>
<sequence length="618" mass="66122">MDSALTLTNDMKLVLGLVGFTMAMFLFERIRADVVAMIVLVALGITGLIAPEEIFGGFSGNAVMSIIATTILGAGLDRTGALNRLAFWLLRRGHGIEQRLLLMTTGIAGLNSSFMQNPSVMALYMPVASRLASRSGLTLPRLLLPIASAIVMGGALTMVGNSPLILLNDLLISANNNLPSGMATLEPLRMFAPLPVGVALLIASLLYFRYYGSKALKQETETSTAPARTESYFANTYGIEGEVYELTVTADSPLVGMSMGDAESLHDAPLILALQTGNDTRLAPPADMRIWVGSVLGVMGKRPDVQDFAQNRFLKLSSRLRRFGDLFNPSRAGISEAVVPPTSGFIGKTAAELRLRQQSGISLLAINRDKKVMREDVRKVSLRAGDMLVFHSIWQDLAQAAKGRDFVVVTDYPKGEQRPHKFKVAMGIFAATIVIALTSRLPVALTLWTGVAGMLVTGVLRMDEAYASISWKTVFMMAGLIPLGWAMDSSGAAAWVAGHTVEQLPEGIPVWVLQIALALLTTGFSLVISHVGATIVTVPIAINLALAAGGNPTAFALIVALSASNNLMTASNPVISMVVGPANYTSKQLWRVGGPMSLIYTLVVVASVNLMFWLEARF</sequence>
<dbReference type="GO" id="GO:0008324">
    <property type="term" value="F:monoatomic cation transmembrane transporter activity"/>
    <property type="evidence" value="ECO:0007669"/>
    <property type="project" value="InterPro"/>
</dbReference>
<feature type="transmembrane region" description="Helical" evidence="7">
    <location>
        <begin position="508"/>
        <end position="528"/>
    </location>
</feature>
<feature type="transmembrane region" description="Helical" evidence="7">
    <location>
        <begin position="187"/>
        <end position="208"/>
    </location>
</feature>
<dbReference type="AlphaFoldDB" id="A0A4Q1JZG4"/>
<feature type="transmembrane region" description="Helical" evidence="7">
    <location>
        <begin position="142"/>
        <end position="167"/>
    </location>
</feature>
<feature type="transmembrane region" description="Helical" evidence="7">
    <location>
        <begin position="12"/>
        <end position="27"/>
    </location>
</feature>
<evidence type="ECO:0000256" key="3">
    <source>
        <dbReference type="ARBA" id="ARBA00022692"/>
    </source>
</evidence>
<proteinExistence type="predicted"/>
<feature type="transmembrane region" description="Helical" evidence="7">
    <location>
        <begin position="57"/>
        <end position="76"/>
    </location>
</feature>
<dbReference type="Pfam" id="PF03600">
    <property type="entry name" value="CitMHS"/>
    <property type="match status" value="1"/>
</dbReference>
<evidence type="ECO:0000256" key="7">
    <source>
        <dbReference type="SAM" id="Phobius"/>
    </source>
</evidence>
<dbReference type="SUPFAM" id="SSF116726">
    <property type="entry name" value="TrkA C-terminal domain-like"/>
    <property type="match status" value="2"/>
</dbReference>
<feature type="domain" description="RCK C-terminal" evidence="8">
    <location>
        <begin position="231"/>
        <end position="314"/>
    </location>
</feature>
<evidence type="ECO:0000256" key="6">
    <source>
        <dbReference type="ARBA" id="ARBA00023136"/>
    </source>
</evidence>
<keyword evidence="5 7" id="KW-1133">Transmembrane helix</keyword>
<keyword evidence="3 7" id="KW-0812">Transmembrane</keyword>
<accession>A0A4Q1JZG4</accession>
<dbReference type="PANTHER" id="PTHR43652">
    <property type="entry name" value="BASIC AMINO ACID ANTIPORTER YFCC-RELATED"/>
    <property type="match status" value="1"/>
</dbReference>
<dbReference type="OrthoDB" id="9809303at2"/>
<gene>
    <name evidence="9" type="ORF">EPA99_02695</name>
</gene>
<evidence type="ECO:0000313" key="9">
    <source>
        <dbReference type="EMBL" id="RXR08740.1"/>
    </source>
</evidence>
<keyword evidence="2" id="KW-0813">Transport</keyword>
<reference evidence="9 10" key="1">
    <citation type="submission" date="2019-01" db="EMBL/GenBank/DDBJ databases">
        <title>Pseudoxanthomonas composti sp. nov., isolated from compost.</title>
        <authorList>
            <person name="Yang G."/>
        </authorList>
    </citation>
    <scope>NUCLEOTIDE SEQUENCE [LARGE SCALE GENOMIC DNA]</scope>
    <source>
        <strain evidence="9 10">GSS15</strain>
    </source>
</reference>
<dbReference type="Gene3D" id="3.30.70.1450">
    <property type="entry name" value="Regulator of K+ conductance, C-terminal domain"/>
    <property type="match status" value="2"/>
</dbReference>
<comment type="caution">
    <text evidence="9">The sequence shown here is derived from an EMBL/GenBank/DDBJ whole genome shotgun (WGS) entry which is preliminary data.</text>
</comment>
<dbReference type="RefSeq" id="WP_129469631.1">
    <property type="nucleotide sequence ID" value="NZ_SAWZ01000001.1"/>
</dbReference>
<dbReference type="InterPro" id="IPR036721">
    <property type="entry name" value="RCK_C_sf"/>
</dbReference>
<dbReference type="PANTHER" id="PTHR43652:SF2">
    <property type="entry name" value="BASIC AMINO ACID ANTIPORTER YFCC-RELATED"/>
    <property type="match status" value="1"/>
</dbReference>
<feature type="transmembrane region" description="Helical" evidence="7">
    <location>
        <begin position="597"/>
        <end position="614"/>
    </location>
</feature>
<feature type="transmembrane region" description="Helical" evidence="7">
    <location>
        <begin position="34"/>
        <end position="51"/>
    </location>
</feature>
<dbReference type="GO" id="GO:0006813">
    <property type="term" value="P:potassium ion transport"/>
    <property type="evidence" value="ECO:0007669"/>
    <property type="project" value="InterPro"/>
</dbReference>
<dbReference type="EMBL" id="SAWZ01000001">
    <property type="protein sequence ID" value="RXR08740.1"/>
    <property type="molecule type" value="Genomic_DNA"/>
</dbReference>
<dbReference type="GO" id="GO:0005886">
    <property type="term" value="C:plasma membrane"/>
    <property type="evidence" value="ECO:0007669"/>
    <property type="project" value="TreeGrafter"/>
</dbReference>
<name>A0A4Q1JZG4_9GAMM</name>
<comment type="subcellular location">
    <subcellularLocation>
        <location evidence="1">Membrane</location>
        <topology evidence="1">Multi-pass membrane protein</topology>
    </subcellularLocation>
</comment>